<dbReference type="NCBIfam" id="TIGR00317">
    <property type="entry name" value="cobS"/>
    <property type="match status" value="1"/>
</dbReference>
<dbReference type="Pfam" id="PF02654">
    <property type="entry name" value="CobS"/>
    <property type="match status" value="1"/>
</dbReference>
<keyword evidence="11 19" id="KW-0460">Magnesium</keyword>
<dbReference type="AlphaFoldDB" id="A0A857DKJ1"/>
<comment type="catalytic activity">
    <reaction evidence="17 19">
        <text>alpha-ribazole + adenosylcob(III)inamide-GDP = adenosylcob(III)alamin + GMP + H(+)</text>
        <dbReference type="Rhea" id="RHEA:16049"/>
        <dbReference type="ChEBI" id="CHEBI:10329"/>
        <dbReference type="ChEBI" id="CHEBI:15378"/>
        <dbReference type="ChEBI" id="CHEBI:18408"/>
        <dbReference type="ChEBI" id="CHEBI:58115"/>
        <dbReference type="ChEBI" id="CHEBI:60487"/>
        <dbReference type="EC" id="2.7.8.26"/>
    </reaction>
</comment>
<dbReference type="GO" id="GO:0008818">
    <property type="term" value="F:cobalamin 5'-phosphate synthase activity"/>
    <property type="evidence" value="ECO:0007669"/>
    <property type="project" value="UniProtKB-UniRule"/>
</dbReference>
<evidence type="ECO:0000256" key="13">
    <source>
        <dbReference type="ARBA" id="ARBA00023136"/>
    </source>
</evidence>
<dbReference type="UniPathway" id="UPA00148">
    <property type="reaction ID" value="UER00238"/>
</dbReference>
<comment type="subcellular location">
    <subcellularLocation>
        <location evidence="2 19">Cell membrane</location>
        <topology evidence="2 19">Multi-pass membrane protein</topology>
    </subcellularLocation>
</comment>
<evidence type="ECO:0000256" key="8">
    <source>
        <dbReference type="ARBA" id="ARBA00022573"/>
    </source>
</evidence>
<feature type="transmembrane region" description="Helical" evidence="19">
    <location>
        <begin position="34"/>
        <end position="57"/>
    </location>
</feature>
<dbReference type="GO" id="GO:0005886">
    <property type="term" value="C:plasma membrane"/>
    <property type="evidence" value="ECO:0007669"/>
    <property type="project" value="UniProtKB-SubCell"/>
</dbReference>
<evidence type="ECO:0000256" key="11">
    <source>
        <dbReference type="ARBA" id="ARBA00022842"/>
    </source>
</evidence>
<dbReference type="EMBL" id="CP046996">
    <property type="protein sequence ID" value="QHA00656.1"/>
    <property type="molecule type" value="Genomic_DNA"/>
</dbReference>
<keyword evidence="10 19" id="KW-0812">Transmembrane</keyword>
<accession>A0A857DKJ1</accession>
<evidence type="ECO:0000313" key="21">
    <source>
        <dbReference type="Proteomes" id="UP000430508"/>
    </source>
</evidence>
<dbReference type="RefSeq" id="WP_019226060.1">
    <property type="nucleotide sequence ID" value="NZ_CP046996.1"/>
</dbReference>
<evidence type="ECO:0000256" key="3">
    <source>
        <dbReference type="ARBA" id="ARBA00004663"/>
    </source>
</evidence>
<feature type="transmembrane region" description="Helical" evidence="19">
    <location>
        <begin position="138"/>
        <end position="160"/>
    </location>
</feature>
<evidence type="ECO:0000256" key="19">
    <source>
        <dbReference type="HAMAP-Rule" id="MF_00719"/>
    </source>
</evidence>
<dbReference type="GO" id="GO:0051073">
    <property type="term" value="F:adenosylcobinamide-GDP ribazoletransferase activity"/>
    <property type="evidence" value="ECO:0007669"/>
    <property type="project" value="UniProtKB-UniRule"/>
</dbReference>
<name>A0A857DKJ1_9FIRM</name>
<comment type="catalytic activity">
    <reaction evidence="18 19">
        <text>alpha-ribazole 5'-phosphate + adenosylcob(III)inamide-GDP = adenosylcob(III)alamin 5'-phosphate + GMP + H(+)</text>
        <dbReference type="Rhea" id="RHEA:23560"/>
        <dbReference type="ChEBI" id="CHEBI:15378"/>
        <dbReference type="ChEBI" id="CHEBI:57918"/>
        <dbReference type="ChEBI" id="CHEBI:58115"/>
        <dbReference type="ChEBI" id="CHEBI:60487"/>
        <dbReference type="ChEBI" id="CHEBI:60493"/>
        <dbReference type="EC" id="2.7.8.26"/>
    </reaction>
</comment>
<sequence length="257" mass="28444">MKILFESFVAAFSMFSKIPMPQIDWNEKNMRYSFIFFPVVGAVIAVVLYFLFLLLQYFGFSPVFFAAAAVFINVMITGGIHLDGYCDTTDALNSHKDQEEKLRILKDPNVGAFALIYTSVVLLLQFAAWYETYLTPDFFFLVLVSFILSRSMAALAVVCFPCVRNTGLASIFAGYASKKTVRTIICLIALLCVAAMLYVSVIVGSIAVLFIVLSFYLFYLMAQKYFGGITGDLAGFYIVVSETGILLISVIAGGVML</sequence>
<dbReference type="GO" id="GO:0009236">
    <property type="term" value="P:cobalamin biosynthetic process"/>
    <property type="evidence" value="ECO:0007669"/>
    <property type="project" value="UniProtKB-UniRule"/>
</dbReference>
<gene>
    <name evidence="19 20" type="primary">cobS</name>
    <name evidence="20" type="ORF">GQ588_08425</name>
</gene>
<evidence type="ECO:0000256" key="1">
    <source>
        <dbReference type="ARBA" id="ARBA00001946"/>
    </source>
</evidence>
<protein>
    <recommendedName>
        <fullName evidence="6 19">Adenosylcobinamide-GDP ribazoletransferase</fullName>
        <ecNumber evidence="5 19">2.7.8.26</ecNumber>
    </recommendedName>
    <alternativeName>
        <fullName evidence="16 19">Cobalamin synthase</fullName>
    </alternativeName>
    <alternativeName>
        <fullName evidence="15 19">Cobalamin-5'-phosphate synthase</fullName>
    </alternativeName>
</protein>
<keyword evidence="12 19" id="KW-1133">Transmembrane helix</keyword>
<evidence type="ECO:0000256" key="18">
    <source>
        <dbReference type="ARBA" id="ARBA00049504"/>
    </source>
</evidence>
<dbReference type="InterPro" id="IPR036259">
    <property type="entry name" value="MFS_trans_sf"/>
</dbReference>
<evidence type="ECO:0000256" key="16">
    <source>
        <dbReference type="ARBA" id="ARBA00032853"/>
    </source>
</evidence>
<dbReference type="HAMAP" id="MF_00719">
    <property type="entry name" value="CobS"/>
    <property type="match status" value="1"/>
</dbReference>
<evidence type="ECO:0000256" key="17">
    <source>
        <dbReference type="ARBA" id="ARBA00048623"/>
    </source>
</evidence>
<evidence type="ECO:0000256" key="14">
    <source>
        <dbReference type="ARBA" id="ARBA00025228"/>
    </source>
</evidence>
<evidence type="ECO:0000256" key="5">
    <source>
        <dbReference type="ARBA" id="ARBA00013200"/>
    </source>
</evidence>
<evidence type="ECO:0000256" key="9">
    <source>
        <dbReference type="ARBA" id="ARBA00022679"/>
    </source>
</evidence>
<evidence type="ECO:0000256" key="10">
    <source>
        <dbReference type="ARBA" id="ARBA00022692"/>
    </source>
</evidence>
<comment type="similarity">
    <text evidence="4 19">Belongs to the CobS family.</text>
</comment>
<dbReference type="InterPro" id="IPR003805">
    <property type="entry name" value="CobS"/>
</dbReference>
<dbReference type="PANTHER" id="PTHR34148:SF1">
    <property type="entry name" value="ADENOSYLCOBINAMIDE-GDP RIBAZOLETRANSFERASE"/>
    <property type="match status" value="1"/>
</dbReference>
<feature type="transmembrane region" description="Helical" evidence="19">
    <location>
        <begin position="234"/>
        <end position="256"/>
    </location>
</feature>
<evidence type="ECO:0000256" key="15">
    <source>
        <dbReference type="ARBA" id="ARBA00032605"/>
    </source>
</evidence>
<evidence type="ECO:0000256" key="4">
    <source>
        <dbReference type="ARBA" id="ARBA00010561"/>
    </source>
</evidence>
<comment type="pathway">
    <text evidence="3 19">Cofactor biosynthesis; adenosylcobalamin biosynthesis; adenosylcobalamin from cob(II)yrinate a,c-diamide: step 7/7.</text>
</comment>
<keyword evidence="8 19" id="KW-0169">Cobalamin biosynthesis</keyword>
<comment type="cofactor">
    <cofactor evidence="1 19">
        <name>Mg(2+)</name>
        <dbReference type="ChEBI" id="CHEBI:18420"/>
    </cofactor>
</comment>
<feature type="transmembrane region" description="Helical" evidence="19">
    <location>
        <begin position="181"/>
        <end position="199"/>
    </location>
</feature>
<keyword evidence="9 19" id="KW-0808">Transferase</keyword>
<reference evidence="20 21" key="1">
    <citation type="submission" date="2019-12" db="EMBL/GenBank/DDBJ databases">
        <title>Sequence classification of anaerobic respiratory reductive dehalogenases: First we see many, then we see few.</title>
        <authorList>
            <person name="Molenda O."/>
            <person name="Puentes Jacome L.A."/>
            <person name="Cao X."/>
            <person name="Nesbo C.L."/>
            <person name="Tang S."/>
            <person name="Morson N."/>
            <person name="Patron J."/>
            <person name="Lomheim L."/>
            <person name="Wishart D.S."/>
            <person name="Edwards E.A."/>
        </authorList>
    </citation>
    <scope>NUCLEOTIDE SEQUENCE [LARGE SCALE GENOMIC DNA]</scope>
    <source>
        <strain evidence="20 21">12DCA</strain>
    </source>
</reference>
<keyword evidence="7 19" id="KW-1003">Cell membrane</keyword>
<comment type="function">
    <text evidence="14 19">Joins adenosylcobinamide-GDP and alpha-ribazole to generate adenosylcobalamin (Ado-cobalamin). Also synthesizes adenosylcobalamin 5'-phosphate from adenosylcobinamide-GDP and alpha-ribazole 5'-phosphate.</text>
</comment>
<keyword evidence="13 19" id="KW-0472">Membrane</keyword>
<evidence type="ECO:0000256" key="6">
    <source>
        <dbReference type="ARBA" id="ARBA00015850"/>
    </source>
</evidence>
<proteinExistence type="inferred from homology"/>
<dbReference type="SUPFAM" id="SSF103473">
    <property type="entry name" value="MFS general substrate transporter"/>
    <property type="match status" value="1"/>
</dbReference>
<evidence type="ECO:0000256" key="2">
    <source>
        <dbReference type="ARBA" id="ARBA00004651"/>
    </source>
</evidence>
<evidence type="ECO:0000256" key="12">
    <source>
        <dbReference type="ARBA" id="ARBA00022989"/>
    </source>
</evidence>
<dbReference type="EC" id="2.7.8.26" evidence="5 19"/>
<dbReference type="PANTHER" id="PTHR34148">
    <property type="entry name" value="ADENOSYLCOBINAMIDE-GDP RIBAZOLETRANSFERASE"/>
    <property type="match status" value="1"/>
</dbReference>
<evidence type="ECO:0000313" key="20">
    <source>
        <dbReference type="EMBL" id="QHA00656.1"/>
    </source>
</evidence>
<evidence type="ECO:0000256" key="7">
    <source>
        <dbReference type="ARBA" id="ARBA00022475"/>
    </source>
</evidence>
<organism evidence="20 21">
    <name type="scientific">Dehalobacter restrictus</name>
    <dbReference type="NCBI Taxonomy" id="55583"/>
    <lineage>
        <taxon>Bacteria</taxon>
        <taxon>Bacillati</taxon>
        <taxon>Bacillota</taxon>
        <taxon>Clostridia</taxon>
        <taxon>Eubacteriales</taxon>
        <taxon>Desulfitobacteriaceae</taxon>
        <taxon>Dehalobacter</taxon>
    </lineage>
</organism>
<feature type="transmembrane region" description="Helical" evidence="19">
    <location>
        <begin position="110"/>
        <end position="132"/>
    </location>
</feature>
<dbReference type="Proteomes" id="UP000430508">
    <property type="component" value="Chromosome"/>
</dbReference>
<feature type="transmembrane region" description="Helical" evidence="19">
    <location>
        <begin position="63"/>
        <end position="82"/>
    </location>
</feature>